<evidence type="ECO:0000313" key="2">
    <source>
        <dbReference type="EMBL" id="MBB5320311.1"/>
    </source>
</evidence>
<reference evidence="2 3" key="1">
    <citation type="submission" date="2020-08" db="EMBL/GenBank/DDBJ databases">
        <title>Genomic Encyclopedia of Type Strains, Phase IV (KMG-IV): sequencing the most valuable type-strain genomes for metagenomic binning, comparative biology and taxonomic classification.</title>
        <authorList>
            <person name="Goeker M."/>
        </authorList>
    </citation>
    <scope>NUCLEOTIDE SEQUENCE [LARGE SCALE GENOMIC DNA]</scope>
    <source>
        <strain evidence="2 3">DSM 22359</strain>
    </source>
</reference>
<accession>A0A840UC73</accession>
<protein>
    <recommendedName>
        <fullName evidence="4">Phosphohistidine phosphatase</fullName>
    </recommendedName>
</protein>
<proteinExistence type="predicted"/>
<name>A0A840UC73_9GAMM</name>
<evidence type="ECO:0008006" key="4">
    <source>
        <dbReference type="Google" id="ProtNLM"/>
    </source>
</evidence>
<keyword evidence="1" id="KW-0812">Transmembrane</keyword>
<feature type="transmembrane region" description="Helical" evidence="1">
    <location>
        <begin position="98"/>
        <end position="116"/>
    </location>
</feature>
<keyword evidence="1" id="KW-0472">Membrane</keyword>
<gene>
    <name evidence="2" type="ORF">HNR38_000783</name>
</gene>
<feature type="transmembrane region" description="Helical" evidence="1">
    <location>
        <begin position="12"/>
        <end position="28"/>
    </location>
</feature>
<dbReference type="EMBL" id="JACHFE010000002">
    <property type="protein sequence ID" value="MBB5320311.1"/>
    <property type="molecule type" value="Genomic_DNA"/>
</dbReference>
<sequence length="164" mass="19353">MKDLLEKLSSYNIFNYLLPGVVFVAISKSLTKYNFVQEDIIIGVFLYYFIGLAISRIGSIVIEPILKWIKFVRFSEYRDYIEASSKDKLIEVLSEANNMYRTFFSLFLSLSFLKVFEILSERYQCLNFISSEIAILGLLMLFAFSYRKQTAYIYKRVDRLKNKE</sequence>
<evidence type="ECO:0000256" key="1">
    <source>
        <dbReference type="SAM" id="Phobius"/>
    </source>
</evidence>
<keyword evidence="3" id="KW-1185">Reference proteome</keyword>
<keyword evidence="1" id="KW-1133">Transmembrane helix</keyword>
<comment type="caution">
    <text evidence="2">The sequence shown here is derived from an EMBL/GenBank/DDBJ whole genome shotgun (WGS) entry which is preliminary data.</text>
</comment>
<dbReference type="Proteomes" id="UP000591735">
    <property type="component" value="Unassembled WGS sequence"/>
</dbReference>
<dbReference type="AlphaFoldDB" id="A0A840UC73"/>
<organism evidence="2 3">
    <name type="scientific">Marinobacter oulmenensis</name>
    <dbReference type="NCBI Taxonomy" id="643747"/>
    <lineage>
        <taxon>Bacteria</taxon>
        <taxon>Pseudomonadati</taxon>
        <taxon>Pseudomonadota</taxon>
        <taxon>Gammaproteobacteria</taxon>
        <taxon>Pseudomonadales</taxon>
        <taxon>Marinobacteraceae</taxon>
        <taxon>Marinobacter</taxon>
    </lineage>
</organism>
<feature type="transmembrane region" description="Helical" evidence="1">
    <location>
        <begin position="40"/>
        <end position="62"/>
    </location>
</feature>
<evidence type="ECO:0000313" key="3">
    <source>
        <dbReference type="Proteomes" id="UP000591735"/>
    </source>
</evidence>
<feature type="transmembrane region" description="Helical" evidence="1">
    <location>
        <begin position="128"/>
        <end position="146"/>
    </location>
</feature>
<dbReference type="RefSeq" id="WP_183700003.1">
    <property type="nucleotide sequence ID" value="NZ_JACHFE010000002.1"/>
</dbReference>